<evidence type="ECO:0000313" key="3">
    <source>
        <dbReference type="Proteomes" id="UP000010411"/>
    </source>
</evidence>
<sequence length="197" mass="21079">MGDVEPPGLKSALAVAARMSQVLRKHGLLLPPLGLEWDWFVYGRGGMGITTRLSSLRSLDDPELPAHILAARPVDFPDAQVGSILVVGTGTWIDATGDRHQEHRLVELTVAPDAPGIWAELAVFHDIWGPFDFRGLPHPDVEKQNAPRLAAALQSLDALLGVAAEPGDPTYFGSAEGHGIKPPEVIDGRGPDLTDLL</sequence>
<evidence type="ECO:0000256" key="1">
    <source>
        <dbReference type="SAM" id="MobiDB-lite"/>
    </source>
</evidence>
<accession>L1KRI0</accession>
<dbReference type="AlphaFoldDB" id="L1KRI0"/>
<reference evidence="2 3" key="1">
    <citation type="submission" date="2012-11" db="EMBL/GenBank/DDBJ databases">
        <authorList>
            <person name="Huguet-Tapia J.C."/>
            <person name="Durkin A.S."/>
            <person name="Pettis G.S."/>
            <person name="Badger J.H."/>
        </authorList>
    </citation>
    <scope>NUCLEOTIDE SEQUENCE [LARGE SCALE GENOMIC DNA]</scope>
    <source>
        <strain evidence="2 3">91-03</strain>
    </source>
</reference>
<evidence type="ECO:0000313" key="2">
    <source>
        <dbReference type="EMBL" id="EKX63386.1"/>
    </source>
</evidence>
<dbReference type="Proteomes" id="UP000010411">
    <property type="component" value="Unassembled WGS sequence"/>
</dbReference>
<organism evidence="2 3">
    <name type="scientific">Streptomyces ipomoeae 91-03</name>
    <dbReference type="NCBI Taxonomy" id="698759"/>
    <lineage>
        <taxon>Bacteria</taxon>
        <taxon>Bacillati</taxon>
        <taxon>Actinomycetota</taxon>
        <taxon>Actinomycetes</taxon>
        <taxon>Kitasatosporales</taxon>
        <taxon>Streptomycetaceae</taxon>
        <taxon>Streptomyces</taxon>
    </lineage>
</organism>
<gene>
    <name evidence="2" type="ORF">STRIP9103_03626</name>
</gene>
<dbReference type="RefSeq" id="WP_009326409.1">
    <property type="nucleotide sequence ID" value="NZ_AEJC01000437.1"/>
</dbReference>
<dbReference type="PATRIC" id="fig|698759.3.peg.5960"/>
<comment type="caution">
    <text evidence="2">The sequence shown here is derived from an EMBL/GenBank/DDBJ whole genome shotgun (WGS) entry which is preliminary data.</text>
</comment>
<dbReference type="GeneID" id="301700534"/>
<name>L1KRI0_9ACTN</name>
<dbReference type="EMBL" id="AEJC01000437">
    <property type="protein sequence ID" value="EKX63386.1"/>
    <property type="molecule type" value="Genomic_DNA"/>
</dbReference>
<protein>
    <submittedName>
        <fullName evidence="2">Uncharacterized protein</fullName>
    </submittedName>
</protein>
<feature type="region of interest" description="Disordered" evidence="1">
    <location>
        <begin position="174"/>
        <end position="197"/>
    </location>
</feature>
<proteinExistence type="predicted"/>
<keyword evidence="3" id="KW-1185">Reference proteome</keyword>
<feature type="compositionally biased region" description="Basic and acidic residues" evidence="1">
    <location>
        <begin position="178"/>
        <end position="197"/>
    </location>
</feature>